<name>A0A7U2QSY1_ASPFN</name>
<dbReference type="SUPFAM" id="SSF50475">
    <property type="entry name" value="FMN-binding split barrel"/>
    <property type="match status" value="1"/>
</dbReference>
<evidence type="ECO:0000259" key="1">
    <source>
        <dbReference type="Pfam" id="PF00931"/>
    </source>
</evidence>
<dbReference type="Gene3D" id="3.40.50.1580">
    <property type="entry name" value="Nucleoside phosphorylase domain"/>
    <property type="match status" value="1"/>
</dbReference>
<evidence type="ECO:0000313" key="3">
    <source>
        <dbReference type="Proteomes" id="UP000596276"/>
    </source>
</evidence>
<reference evidence="3" key="1">
    <citation type="journal article" date="2021" name="G3 (Bethesda)">
        <title>Chromosome assembled and annotated genome sequence of Aspergillus flavus NRRL 3357.</title>
        <authorList>
            <person name="Skerker J.M."/>
            <person name="Pianalto K.M."/>
            <person name="Mondo S.J."/>
            <person name="Yang K."/>
            <person name="Arkin A.P."/>
            <person name="Keller N.P."/>
            <person name="Grigoriev I.V."/>
            <person name="Louise Glass N.L."/>
        </authorList>
    </citation>
    <scope>NUCLEOTIDE SEQUENCE [LARGE SCALE GENOMIC DNA]</scope>
    <source>
        <strain evidence="3">ATCC 200026 / FGSC A1120 / IAM 13836 / NRRL 3357 / JCM 12722 / SRRC 167</strain>
    </source>
</reference>
<dbReference type="GO" id="GO:0009116">
    <property type="term" value="P:nucleoside metabolic process"/>
    <property type="evidence" value="ECO:0007669"/>
    <property type="project" value="InterPro"/>
</dbReference>
<accession>A0A7U2QSY1</accession>
<proteinExistence type="predicted"/>
<dbReference type="VEuPathDB" id="FungiDB:F9C07_2278404"/>
<dbReference type="SMART" id="SM00028">
    <property type="entry name" value="TPR"/>
    <property type="match status" value="4"/>
</dbReference>
<dbReference type="InterPro" id="IPR012349">
    <property type="entry name" value="Split_barrel_FMN-bd"/>
</dbReference>
<dbReference type="EMBL" id="CP044622">
    <property type="protein sequence ID" value="QRD83279.1"/>
    <property type="molecule type" value="Genomic_DNA"/>
</dbReference>
<dbReference type="Pfam" id="PF04299">
    <property type="entry name" value="FMN_bind_2"/>
    <property type="match status" value="1"/>
</dbReference>
<dbReference type="InterPro" id="IPR002182">
    <property type="entry name" value="NB-ARC"/>
</dbReference>
<dbReference type="InterPro" id="IPR027417">
    <property type="entry name" value="P-loop_NTPase"/>
</dbReference>
<gene>
    <name evidence="2" type="ORF">F9C07_2278404</name>
</gene>
<dbReference type="VEuPathDB" id="FungiDB:AFLA_007959"/>
<dbReference type="InterPro" id="IPR011990">
    <property type="entry name" value="TPR-like_helical_dom_sf"/>
</dbReference>
<dbReference type="Pfam" id="PF13424">
    <property type="entry name" value="TPR_12"/>
    <property type="match status" value="2"/>
</dbReference>
<dbReference type="GO" id="GO:0003824">
    <property type="term" value="F:catalytic activity"/>
    <property type="evidence" value="ECO:0007669"/>
    <property type="project" value="InterPro"/>
</dbReference>
<evidence type="ECO:0000313" key="2">
    <source>
        <dbReference type="EMBL" id="QRD83279.1"/>
    </source>
</evidence>
<dbReference type="InterPro" id="IPR007396">
    <property type="entry name" value="TR_PAI2-type"/>
</dbReference>
<feature type="domain" description="NB-ARC" evidence="1">
    <location>
        <begin position="341"/>
        <end position="514"/>
    </location>
</feature>
<dbReference type="OMA" id="CTSHGMI"/>
<dbReference type="InterPro" id="IPR019734">
    <property type="entry name" value="TPR_rpt"/>
</dbReference>
<dbReference type="AlphaFoldDB" id="A0A7U2QSY1"/>
<organism evidence="2 3">
    <name type="scientific">Aspergillus flavus (strain ATCC 200026 / FGSC A1120 / IAM 13836 / NRRL 3357 / JCM 12722 / SRRC 167)</name>
    <dbReference type="NCBI Taxonomy" id="332952"/>
    <lineage>
        <taxon>Eukaryota</taxon>
        <taxon>Fungi</taxon>
        <taxon>Dikarya</taxon>
        <taxon>Ascomycota</taxon>
        <taxon>Pezizomycotina</taxon>
        <taxon>Eurotiomycetes</taxon>
        <taxon>Eurotiomycetidae</taxon>
        <taxon>Eurotiales</taxon>
        <taxon>Aspergillaceae</taxon>
        <taxon>Aspergillus</taxon>
        <taxon>Aspergillus subgen. Circumdati</taxon>
    </lineage>
</organism>
<dbReference type="GO" id="GO:0043531">
    <property type="term" value="F:ADP binding"/>
    <property type="evidence" value="ECO:0007669"/>
    <property type="project" value="InterPro"/>
</dbReference>
<dbReference type="Pfam" id="PF13374">
    <property type="entry name" value="TPR_10"/>
    <property type="match status" value="1"/>
</dbReference>
<dbReference type="PANTHER" id="PTHR46082">
    <property type="entry name" value="ATP/GTP-BINDING PROTEIN-RELATED"/>
    <property type="match status" value="1"/>
</dbReference>
<dbReference type="Proteomes" id="UP000596276">
    <property type="component" value="Chromosome 2"/>
</dbReference>
<dbReference type="PANTHER" id="PTHR46082:SF11">
    <property type="entry name" value="AAA+ ATPASE DOMAIN-CONTAINING PROTEIN-RELATED"/>
    <property type="match status" value="1"/>
</dbReference>
<sequence>MVSLTHDQYTIAWICALPLEMAAACAMLTKAHTPLSKASTDPNAYELGELNGHFIVIACLPAGVYGKVSAATIVSRMRLTFPRLQFGLMVGIGGGVPSNSNDIRLGDVVVSKPVAKYNGVIQYDYGKAVQGGQFEPTGALNKPPQALLTHISRLEAKQMTGCKDDISKIVSEVLEQNPNMKKKFSPPEQGTDFLFHSSYHHGDKGDNCEKCDKEQLVKRQVRDTRAPLIHYGLIASGDQVMKDSETRDRLAQRHGILCFEMEAAGLMDDLPTLVIRGICDYCDSHKQKDWQGYAALTAAAYAKMLLSVVPISPMDVDSLKNNKARHWVVSLARNSRFVGRQDEIAQLEELLAMPDGPKRIAITGLGGIGKTQVALEVAYRIRDRDRECSVFWVPCTSHGMIEQTFVNIAQTLGLHDVKQAEAKEQIRIYLSSERAGKWLLIFDNADDSEMWLTGNNATPALEDFLPQSDQGHILFTSRNGELAVELTGSTTISVPDVDKETASKILENLLLQKHLLEDHITTVALLEKLAFLPLAIAQASAYINKKRLTLSAYLTLLQEEEYDAVELLSEDFRDPGRYKDIQNPVITTWLISFKQIQHQDQLAADYLSFMACINPRNIPHSLLPHQTSRKQRLDALGLLNAYSFTNSQDLDISMHRLVHIATRNWLRKNGLFSHWVRRVADRIDKVFPDDHYFNRALWREYLPHGLALVHDNEFIVQQGQYTNLVGKIADCLNSDGRYHEAEALYKTLISINQDRDGLVHSTTLASKAKLASTYRNQGRWYEAEELLMQVMETMKIVRGTEHPKTLISMLNLASIYRSQGRWSEAERLIIQVIERRKTVLGAQHPSTLNSMANLASTYWHQGRWSEAERLIVRVIEERKTVLGAQHPFTLTSMNNLAFFYWDQGRWEEAESLAVQVTGTLKTVLGAEHPDTLASMANLAYTWESQGKSQDALSLMEKCSKLCSKVLGPSHPHTRTFSYAFRNWKDKYTSSLSCTPTTAPAQKASSQNMQEVPRGASAAVMIAQSNREKLINPLHAERLSAASTSKMYNQPVYAEDNKEALYSFIHANPLGILTTAIPSTLYPLLQSTHIPWILDPPNQTHGSPKARLRGHIARQNPQSKAIIDSLKDSNSTSGSQLSQEVMILFTSPHHHYVTPKFYTETKPITGKVAPTWNYSTVQVYGTATVYFDPEVKETGEFLDKQLRDLSDHCERDIMGFTGEEGREEPWRVDEAPEGYLRVLKRNIVGLSVEVERIEGKVKMSQERKRGKGRAL</sequence>
<dbReference type="Pfam" id="PF00931">
    <property type="entry name" value="NB-ARC"/>
    <property type="match status" value="1"/>
</dbReference>
<protein>
    <submittedName>
        <fullName evidence="2">Kinesin light chain</fullName>
    </submittedName>
</protein>
<dbReference type="Gene3D" id="2.30.110.10">
    <property type="entry name" value="Electron Transport, Fmn-binding Protein, Chain A"/>
    <property type="match status" value="1"/>
</dbReference>
<dbReference type="SUPFAM" id="SSF48452">
    <property type="entry name" value="TPR-like"/>
    <property type="match status" value="2"/>
</dbReference>
<dbReference type="Gene3D" id="3.40.50.300">
    <property type="entry name" value="P-loop containing nucleotide triphosphate hydrolases"/>
    <property type="match status" value="1"/>
</dbReference>
<dbReference type="SUPFAM" id="SSF52540">
    <property type="entry name" value="P-loop containing nucleoside triphosphate hydrolases"/>
    <property type="match status" value="1"/>
</dbReference>
<dbReference type="Gene3D" id="1.25.40.10">
    <property type="entry name" value="Tetratricopeptide repeat domain"/>
    <property type="match status" value="2"/>
</dbReference>
<dbReference type="VEuPathDB" id="FungiDB:AFLA_000259"/>
<keyword evidence="3" id="KW-1185">Reference proteome</keyword>
<dbReference type="SUPFAM" id="SSF53167">
    <property type="entry name" value="Purine and uridine phosphorylases"/>
    <property type="match status" value="1"/>
</dbReference>
<dbReference type="InterPro" id="IPR035994">
    <property type="entry name" value="Nucleoside_phosphorylase_sf"/>
</dbReference>
<dbReference type="InterPro" id="IPR053137">
    <property type="entry name" value="NLR-like"/>
</dbReference>